<organism evidence="1 2">
    <name type="scientific">Candidatus Chloroploca mongolica</name>
    <dbReference type="NCBI Taxonomy" id="2528176"/>
    <lineage>
        <taxon>Bacteria</taxon>
        <taxon>Bacillati</taxon>
        <taxon>Chloroflexota</taxon>
        <taxon>Chloroflexia</taxon>
        <taxon>Chloroflexales</taxon>
        <taxon>Chloroflexineae</taxon>
        <taxon>Oscillochloridaceae</taxon>
        <taxon>Candidatus Chloroploca</taxon>
    </lineage>
</organism>
<evidence type="ECO:0000313" key="1">
    <source>
        <dbReference type="EMBL" id="MBP1468157.1"/>
    </source>
</evidence>
<dbReference type="RefSeq" id="WP_135480628.1">
    <property type="nucleotide sequence ID" value="NZ_SIJK02000058.1"/>
</dbReference>
<proteinExistence type="predicted"/>
<dbReference type="Proteomes" id="UP001193081">
    <property type="component" value="Unassembled WGS sequence"/>
</dbReference>
<gene>
    <name evidence="1" type="ORF">EYB53_020770</name>
</gene>
<evidence type="ECO:0000313" key="2">
    <source>
        <dbReference type="Proteomes" id="UP001193081"/>
    </source>
</evidence>
<keyword evidence="2" id="KW-1185">Reference proteome</keyword>
<protein>
    <submittedName>
        <fullName evidence="1">Uncharacterized protein</fullName>
    </submittedName>
</protein>
<dbReference type="EMBL" id="SIJK02000058">
    <property type="protein sequence ID" value="MBP1468157.1"/>
    <property type="molecule type" value="Genomic_DNA"/>
</dbReference>
<name>A0ABS4DFC7_9CHLR</name>
<reference evidence="1 2" key="1">
    <citation type="submission" date="2021-03" db="EMBL/GenBank/DDBJ databases">
        <authorList>
            <person name="Grouzdev D.S."/>
        </authorList>
    </citation>
    <scope>NUCLEOTIDE SEQUENCE [LARGE SCALE GENOMIC DNA]</scope>
    <source>
        <strain evidence="1 2">M50-1</strain>
    </source>
</reference>
<sequence length="71" mass="7880">MVTVEQIIAYCERTLAARFLANDQEGLRRLQLALGVLIEAAQEAGDQETGMRLRVLAAHAANRREGLQDED</sequence>
<accession>A0ABS4DFC7</accession>
<comment type="caution">
    <text evidence="1">The sequence shown here is derived from an EMBL/GenBank/DDBJ whole genome shotgun (WGS) entry which is preliminary data.</text>
</comment>